<evidence type="ECO:0000256" key="1">
    <source>
        <dbReference type="SAM" id="MobiDB-lite"/>
    </source>
</evidence>
<dbReference type="EMBL" id="VXIT01000005">
    <property type="protein sequence ID" value="KAA6412765.1"/>
    <property type="molecule type" value="Genomic_DNA"/>
</dbReference>
<evidence type="ECO:0000313" key="2">
    <source>
        <dbReference type="EMBL" id="KAA6412765.1"/>
    </source>
</evidence>
<feature type="region of interest" description="Disordered" evidence="1">
    <location>
        <begin position="75"/>
        <end position="102"/>
    </location>
</feature>
<name>A0A5M8PUV6_9LECA</name>
<sequence length="346" mass="37383">MPKDLNTVDGIVKYYAAIARSNTVVLSPMIAPEDRHAMDSLLQESRKAFQRLFKCASFAVSSKFQKEGFLPLSKVPSPFNGNESQASDIRDTDAEDSADTSGSEAEYDAMAAQITAVTGKGSKKATFFCAFLTRPVVHVALHLEDVAAEYATPSNCITFTGEDKHRSFKGRVLHTNHCNIQFLHLHDLCPNVFNGILPHSEQMELKEDSDLAIEEDAQHWRPVFAAPTINSNPNTNTHAISTINPAINFLTNFLVNAIISTSIMSGFTAVNVTPGLSDFTAVAAGNSGDPPPTKKPIGLRAQCNEEGSESESVGDFVVVCWLFGSLAHSAALRLVGGVFAHGTPHY</sequence>
<gene>
    <name evidence="2" type="ORF">FRX48_03757</name>
</gene>
<proteinExistence type="predicted"/>
<dbReference type="Proteomes" id="UP000324767">
    <property type="component" value="Unassembled WGS sequence"/>
</dbReference>
<reference evidence="2 3" key="1">
    <citation type="submission" date="2019-09" db="EMBL/GenBank/DDBJ databases">
        <title>The hologenome of the rock-dwelling lichen Lasallia pustulata.</title>
        <authorList>
            <person name="Greshake Tzovaras B."/>
            <person name="Segers F."/>
            <person name="Bicker A."/>
            <person name="Dal Grande F."/>
            <person name="Otte J."/>
            <person name="Hankeln T."/>
            <person name="Schmitt I."/>
            <person name="Ebersberger I."/>
        </authorList>
    </citation>
    <scope>NUCLEOTIDE SEQUENCE [LARGE SCALE GENOMIC DNA]</scope>
    <source>
        <strain evidence="2">A1-1</strain>
    </source>
</reference>
<comment type="caution">
    <text evidence="2">The sequence shown here is derived from an EMBL/GenBank/DDBJ whole genome shotgun (WGS) entry which is preliminary data.</text>
</comment>
<evidence type="ECO:0000313" key="3">
    <source>
        <dbReference type="Proteomes" id="UP000324767"/>
    </source>
</evidence>
<dbReference type="AlphaFoldDB" id="A0A5M8PUV6"/>
<organism evidence="2 3">
    <name type="scientific">Lasallia pustulata</name>
    <dbReference type="NCBI Taxonomy" id="136370"/>
    <lineage>
        <taxon>Eukaryota</taxon>
        <taxon>Fungi</taxon>
        <taxon>Dikarya</taxon>
        <taxon>Ascomycota</taxon>
        <taxon>Pezizomycotina</taxon>
        <taxon>Lecanoromycetes</taxon>
        <taxon>OSLEUM clade</taxon>
        <taxon>Umbilicariomycetidae</taxon>
        <taxon>Umbilicariales</taxon>
        <taxon>Umbilicariaceae</taxon>
        <taxon>Lasallia</taxon>
    </lineage>
</organism>
<protein>
    <submittedName>
        <fullName evidence="2">Uncharacterized protein</fullName>
    </submittedName>
</protein>
<accession>A0A5M8PUV6</accession>